<dbReference type="Gene3D" id="1.10.10.60">
    <property type="entry name" value="Homeodomain-like"/>
    <property type="match status" value="1"/>
</dbReference>
<name>A0A2M3Z9G8_9DIPT</name>
<accession>A0A2M3Z9G8</accession>
<evidence type="ECO:0000256" key="1">
    <source>
        <dbReference type="SAM" id="MobiDB-lite"/>
    </source>
</evidence>
<dbReference type="InterPro" id="IPR044822">
    <property type="entry name" value="Myb_DNA-bind_4"/>
</dbReference>
<feature type="compositionally biased region" description="Basic residues" evidence="1">
    <location>
        <begin position="182"/>
        <end position="191"/>
    </location>
</feature>
<dbReference type="Pfam" id="PF13837">
    <property type="entry name" value="Myb_DNA-bind_4"/>
    <property type="match status" value="1"/>
</dbReference>
<dbReference type="AlphaFoldDB" id="A0A2M3Z9G8"/>
<reference evidence="3" key="1">
    <citation type="submission" date="2018-01" db="EMBL/GenBank/DDBJ databases">
        <title>An insight into the sialome of Amazonian anophelines.</title>
        <authorList>
            <person name="Ribeiro J.M."/>
            <person name="Scarpassa V."/>
            <person name="Calvo E."/>
        </authorList>
    </citation>
    <scope>NUCLEOTIDE SEQUENCE</scope>
    <source>
        <tissue evidence="3">Salivary glands</tissue>
    </source>
</reference>
<protein>
    <recommendedName>
        <fullName evidence="2">Myb/SANT-like DNA-binding domain-containing protein</fullName>
    </recommendedName>
</protein>
<proteinExistence type="predicted"/>
<organism evidence="3">
    <name type="scientific">Anopheles braziliensis</name>
    <dbReference type="NCBI Taxonomy" id="58242"/>
    <lineage>
        <taxon>Eukaryota</taxon>
        <taxon>Metazoa</taxon>
        <taxon>Ecdysozoa</taxon>
        <taxon>Arthropoda</taxon>
        <taxon>Hexapoda</taxon>
        <taxon>Insecta</taxon>
        <taxon>Pterygota</taxon>
        <taxon>Neoptera</taxon>
        <taxon>Endopterygota</taxon>
        <taxon>Diptera</taxon>
        <taxon>Nematocera</taxon>
        <taxon>Culicoidea</taxon>
        <taxon>Culicidae</taxon>
        <taxon>Anophelinae</taxon>
        <taxon>Anopheles</taxon>
    </lineage>
</organism>
<feature type="region of interest" description="Disordered" evidence="1">
    <location>
        <begin position="260"/>
        <end position="290"/>
    </location>
</feature>
<sequence length="290" mass="33204">MTRRGKIWTDAETAELLNITRMTGLDYLDGTRSNENGELFQHIETEMKKLGMVRTANQIELRWKTLKQGHEQTKKLIEAKGKLPANAALCEFFNELEEIDDLVIGRSNESTTQCEYVEEIGIEAVTEQDEEYYDIVEGDGYVAEEDSQDASMDENAVVIEEVVYDSQDGMTPDATSATPSRGRNRPPARKKLTPENMDALVEKISKMQKEHNEQFYKRQRELVENEFEAFREKEREHLLQLKLDLGLLNGKYLQRIAKIAGGELSQEPEDPPINSSKRRKVSNATTSKRK</sequence>
<feature type="region of interest" description="Disordered" evidence="1">
    <location>
        <begin position="165"/>
        <end position="195"/>
    </location>
</feature>
<feature type="domain" description="Myb/SANT-like DNA-binding" evidence="2">
    <location>
        <begin position="7"/>
        <end position="99"/>
    </location>
</feature>
<feature type="compositionally biased region" description="Basic residues" evidence="1">
    <location>
        <begin position="276"/>
        <end position="290"/>
    </location>
</feature>
<evidence type="ECO:0000259" key="2">
    <source>
        <dbReference type="Pfam" id="PF13837"/>
    </source>
</evidence>
<dbReference type="EMBL" id="GGFM01004413">
    <property type="protein sequence ID" value="MBW25164.1"/>
    <property type="molecule type" value="Transcribed_RNA"/>
</dbReference>
<evidence type="ECO:0000313" key="3">
    <source>
        <dbReference type="EMBL" id="MBW25164.1"/>
    </source>
</evidence>